<dbReference type="Pfam" id="PF23439">
    <property type="entry name" value="DUF7124"/>
    <property type="match status" value="1"/>
</dbReference>
<protein>
    <recommendedName>
        <fullName evidence="1">DUF7124 domain-containing protein</fullName>
    </recommendedName>
</protein>
<dbReference type="RefSeq" id="WP_049989604.1">
    <property type="nucleotide sequence ID" value="NZ_FOIS01000003.1"/>
</dbReference>
<evidence type="ECO:0000313" key="2">
    <source>
        <dbReference type="EMBL" id="SEW08663.1"/>
    </source>
</evidence>
<organism evidence="2 3">
    <name type="scientific">Natrinema salifodinae</name>
    <dbReference type="NCBI Taxonomy" id="1202768"/>
    <lineage>
        <taxon>Archaea</taxon>
        <taxon>Methanobacteriati</taxon>
        <taxon>Methanobacteriota</taxon>
        <taxon>Stenosarchaea group</taxon>
        <taxon>Halobacteria</taxon>
        <taxon>Halobacteriales</taxon>
        <taxon>Natrialbaceae</taxon>
        <taxon>Natrinema</taxon>
    </lineage>
</organism>
<accession>A0A1I0P586</accession>
<dbReference type="Proteomes" id="UP000183275">
    <property type="component" value="Unassembled WGS sequence"/>
</dbReference>
<dbReference type="EMBL" id="FOIS01000003">
    <property type="protein sequence ID" value="SEW08663.1"/>
    <property type="molecule type" value="Genomic_DNA"/>
</dbReference>
<keyword evidence="3" id="KW-1185">Reference proteome</keyword>
<dbReference type="AlphaFoldDB" id="A0A1I0P586"/>
<gene>
    <name evidence="2" type="ORF">SAMN05216285_2092</name>
</gene>
<proteinExistence type="predicted"/>
<sequence>MDGEGGRGEMTLVITVAALERVSDPETVVDDARQWSTRVGVVGDAAPDEITTALERAGIDPDFVSGKKGVTGSLAAVRQRFPTDRYVVVGTDDAVRTTAQALGWEYLSLEEAAAKAEWELETSSE</sequence>
<dbReference type="InterPro" id="IPR055548">
    <property type="entry name" value="DUF7124"/>
</dbReference>
<reference evidence="3" key="1">
    <citation type="submission" date="2016-10" db="EMBL/GenBank/DDBJ databases">
        <authorList>
            <person name="Varghese N."/>
        </authorList>
    </citation>
    <scope>NUCLEOTIDE SEQUENCE [LARGE SCALE GENOMIC DNA]</scope>
    <source>
        <strain evidence="3">CGMCC 1.12284</strain>
    </source>
</reference>
<evidence type="ECO:0000313" key="3">
    <source>
        <dbReference type="Proteomes" id="UP000183275"/>
    </source>
</evidence>
<dbReference type="eggNOG" id="arCOG03063">
    <property type="taxonomic scope" value="Archaea"/>
</dbReference>
<feature type="domain" description="DUF7124" evidence="1">
    <location>
        <begin position="10"/>
        <end position="120"/>
    </location>
</feature>
<dbReference type="OrthoDB" id="221805at2157"/>
<evidence type="ECO:0000259" key="1">
    <source>
        <dbReference type="Pfam" id="PF23439"/>
    </source>
</evidence>
<name>A0A1I0P586_9EURY</name>